<dbReference type="Gene3D" id="3.40.50.300">
    <property type="entry name" value="P-loop containing nucleotide triphosphate hydrolases"/>
    <property type="match status" value="1"/>
</dbReference>
<comment type="similarity">
    <text evidence="1 5">Belongs to the universal ribosomal protein uS7 family.</text>
</comment>
<evidence type="ECO:0000256" key="4">
    <source>
        <dbReference type="ARBA" id="ARBA00035151"/>
    </source>
</evidence>
<keyword evidence="3 5" id="KW-0687">Ribonucleoprotein</keyword>
<dbReference type="FunFam" id="3.40.50.300:FF:001728">
    <property type="entry name" value="Ras related protein1"/>
    <property type="match status" value="1"/>
</dbReference>
<proteinExistence type="inferred from homology"/>
<evidence type="ECO:0000256" key="2">
    <source>
        <dbReference type="ARBA" id="ARBA00022980"/>
    </source>
</evidence>
<sequence length="563" mass="62619">MEEEEEVVEEEYLFKVVIIGDSAVGKSNLLSRYARNEFNLHSKATIGVEFQTQSVDVDGKEVKAQIWDTAGQERFRAVTSAYYRGALGALLVYDISRCSTFDSIARWLDELNTKSQLKEEELFEWVMSMLDLTPNMFELFPLLPVVAHSDTTVARMLVGNKCDLETLREVSVEEGKALAEAEGLFFIETSALDSTNVKAAFEIVIKEIYNNVSRKILNSDSYKAELSVNRVSLSSNGNDEQKQGDFLMVVKRECRIQIGVPLPQHSTSCSSYQIASCDMQKKSKTTAQLSTVSHFISTCTNGDISGDGVYGGSIIDRPFIIDLRWPGRLGSINTGFRTPSAPPLGFSPPRVCLPPSQPRARVPGRTDPMAIQQDVKLFNRWSFDDVEVSDISLADYIAVTPPKHATYLPHTAGRYSVKRFRKAQCPIIERLTNSLMMHGRNNGKKLMAVRIVKHTMEIIHLLTDANPIQVIVDAIINSGPREDATRIGSAGVVRRQAVDISPLRRVNQAIYLLTTGARESAFRNIKTIAECLADELINAAKGSSNSYAIKKKDEIERVAKANR</sequence>
<keyword evidence="8" id="KW-1185">Reference proteome</keyword>
<dbReference type="GO" id="GO:0003723">
    <property type="term" value="F:RNA binding"/>
    <property type="evidence" value="ECO:0007669"/>
    <property type="project" value="InterPro"/>
</dbReference>
<evidence type="ECO:0000256" key="5">
    <source>
        <dbReference type="RuleBase" id="RU003619"/>
    </source>
</evidence>
<dbReference type="GO" id="GO:0015935">
    <property type="term" value="C:small ribosomal subunit"/>
    <property type="evidence" value="ECO:0007669"/>
    <property type="project" value="InterPro"/>
</dbReference>
<evidence type="ECO:0000313" key="7">
    <source>
        <dbReference type="EMBL" id="URD83352.1"/>
    </source>
</evidence>
<dbReference type="PROSITE" id="PS00052">
    <property type="entry name" value="RIBOSOMAL_S7"/>
    <property type="match status" value="1"/>
</dbReference>
<keyword evidence="2 5" id="KW-0689">Ribosomal protein</keyword>
<dbReference type="InterPro" id="IPR036823">
    <property type="entry name" value="Ribosomal_uS7_dom_sf"/>
</dbReference>
<dbReference type="SMART" id="SM00174">
    <property type="entry name" value="RHO"/>
    <property type="match status" value="1"/>
</dbReference>
<dbReference type="SUPFAM" id="SSF47973">
    <property type="entry name" value="Ribosomal protein S7"/>
    <property type="match status" value="1"/>
</dbReference>
<protein>
    <recommendedName>
        <fullName evidence="4">Small ribosomal subunit protein uS7c</fullName>
    </recommendedName>
</protein>
<organism evidence="7 8">
    <name type="scientific">Musa troglodytarum</name>
    <name type="common">fe'i banana</name>
    <dbReference type="NCBI Taxonomy" id="320322"/>
    <lineage>
        <taxon>Eukaryota</taxon>
        <taxon>Viridiplantae</taxon>
        <taxon>Streptophyta</taxon>
        <taxon>Embryophyta</taxon>
        <taxon>Tracheophyta</taxon>
        <taxon>Spermatophyta</taxon>
        <taxon>Magnoliopsida</taxon>
        <taxon>Liliopsida</taxon>
        <taxon>Zingiberales</taxon>
        <taxon>Musaceae</taxon>
        <taxon>Musa</taxon>
    </lineage>
</organism>
<dbReference type="NCBIfam" id="TIGR00231">
    <property type="entry name" value="small_GTP"/>
    <property type="match status" value="1"/>
</dbReference>
<dbReference type="PRINTS" id="PR00449">
    <property type="entry name" value="RASTRNSFRMNG"/>
</dbReference>
<feature type="domain" description="Small ribosomal subunit protein uS7" evidence="6">
    <location>
        <begin position="404"/>
        <end position="563"/>
    </location>
</feature>
<dbReference type="FunFam" id="1.10.455.10:FF:000002">
    <property type="entry name" value="40S ribosomal protein S5"/>
    <property type="match status" value="1"/>
</dbReference>
<dbReference type="OrthoDB" id="10264639at2759"/>
<dbReference type="Gene3D" id="1.10.455.10">
    <property type="entry name" value="Ribosomal protein S7 domain"/>
    <property type="match status" value="1"/>
</dbReference>
<dbReference type="InterPro" id="IPR000235">
    <property type="entry name" value="Ribosomal_uS7"/>
</dbReference>
<accession>A0A9E7EWL6</accession>
<dbReference type="SMART" id="SM00175">
    <property type="entry name" value="RAB"/>
    <property type="match status" value="1"/>
</dbReference>
<dbReference type="GO" id="GO:0006412">
    <property type="term" value="P:translation"/>
    <property type="evidence" value="ECO:0007669"/>
    <property type="project" value="InterPro"/>
</dbReference>
<dbReference type="SMART" id="SM00173">
    <property type="entry name" value="RAS"/>
    <property type="match status" value="1"/>
</dbReference>
<dbReference type="InterPro" id="IPR005716">
    <property type="entry name" value="Ribosomal_uS7_euk/arc"/>
</dbReference>
<evidence type="ECO:0000259" key="6">
    <source>
        <dbReference type="Pfam" id="PF00177"/>
    </source>
</evidence>
<dbReference type="InterPro" id="IPR027417">
    <property type="entry name" value="P-loop_NTPase"/>
</dbReference>
<dbReference type="InterPro" id="IPR020606">
    <property type="entry name" value="Ribosomal_uS7_CS"/>
</dbReference>
<evidence type="ECO:0000313" key="8">
    <source>
        <dbReference type="Proteomes" id="UP001055439"/>
    </source>
</evidence>
<dbReference type="Pfam" id="PF00071">
    <property type="entry name" value="Ras"/>
    <property type="match status" value="2"/>
</dbReference>
<dbReference type="Proteomes" id="UP001055439">
    <property type="component" value="Chromosome 10"/>
</dbReference>
<reference evidence="7" key="1">
    <citation type="submission" date="2022-05" db="EMBL/GenBank/DDBJ databases">
        <title>The Musa troglodytarum L. genome provides insights into the mechanism of non-climacteric behaviour and enrichment of carotenoids.</title>
        <authorList>
            <person name="Wang J."/>
        </authorList>
    </citation>
    <scope>NUCLEOTIDE SEQUENCE</scope>
    <source>
        <tissue evidence="7">Leaf</tissue>
    </source>
</reference>
<evidence type="ECO:0000256" key="3">
    <source>
        <dbReference type="ARBA" id="ARBA00023274"/>
    </source>
</evidence>
<gene>
    <name evidence="7" type="ORF">MUK42_18571</name>
</gene>
<dbReference type="GO" id="GO:0005525">
    <property type="term" value="F:GTP binding"/>
    <property type="evidence" value="ECO:0007669"/>
    <property type="project" value="InterPro"/>
</dbReference>
<dbReference type="CDD" id="cd01868">
    <property type="entry name" value="Rab11_like"/>
    <property type="match status" value="1"/>
</dbReference>
<dbReference type="GO" id="GO:0003735">
    <property type="term" value="F:structural constituent of ribosome"/>
    <property type="evidence" value="ECO:0007669"/>
    <property type="project" value="InterPro"/>
</dbReference>
<dbReference type="NCBIfam" id="NF003106">
    <property type="entry name" value="PRK04027.1"/>
    <property type="match status" value="1"/>
</dbReference>
<dbReference type="AlphaFoldDB" id="A0A9E7EWL6"/>
<dbReference type="GO" id="GO:0003924">
    <property type="term" value="F:GTPase activity"/>
    <property type="evidence" value="ECO:0007669"/>
    <property type="project" value="InterPro"/>
</dbReference>
<dbReference type="NCBIfam" id="TIGR01028">
    <property type="entry name" value="uS7_euk_arch"/>
    <property type="match status" value="1"/>
</dbReference>
<dbReference type="Pfam" id="PF00177">
    <property type="entry name" value="Ribosomal_S7"/>
    <property type="match status" value="1"/>
</dbReference>
<dbReference type="EMBL" id="CP097503">
    <property type="protein sequence ID" value="URD83352.1"/>
    <property type="molecule type" value="Genomic_DNA"/>
</dbReference>
<dbReference type="CDD" id="cd14867">
    <property type="entry name" value="uS7_Eukaryote"/>
    <property type="match status" value="1"/>
</dbReference>
<dbReference type="PANTHER" id="PTHR11205">
    <property type="entry name" value="RIBOSOMAL PROTEIN S7"/>
    <property type="match status" value="1"/>
</dbReference>
<name>A0A9E7EWL6_9LILI</name>
<dbReference type="InterPro" id="IPR005225">
    <property type="entry name" value="Small_GTP-bd"/>
</dbReference>
<dbReference type="SUPFAM" id="SSF52540">
    <property type="entry name" value="P-loop containing nucleoside triphosphate hydrolases"/>
    <property type="match status" value="1"/>
</dbReference>
<dbReference type="InterPro" id="IPR023798">
    <property type="entry name" value="Ribosomal_uS7_dom"/>
</dbReference>
<dbReference type="InterPro" id="IPR001806">
    <property type="entry name" value="Small_GTPase"/>
</dbReference>
<evidence type="ECO:0000256" key="1">
    <source>
        <dbReference type="ARBA" id="ARBA00007151"/>
    </source>
</evidence>